<evidence type="ECO:0000313" key="2">
    <source>
        <dbReference type="EMBL" id="ABK76682.1"/>
    </source>
</evidence>
<evidence type="ECO:0000259" key="1">
    <source>
        <dbReference type="PROSITE" id="PS51746"/>
    </source>
</evidence>
<keyword evidence="3" id="KW-1185">Reference proteome</keyword>
<dbReference type="PROSITE" id="PS51746">
    <property type="entry name" value="PPM_2"/>
    <property type="match status" value="1"/>
</dbReference>
<dbReference type="STRING" id="414004.CENSYa_0032"/>
<dbReference type="Pfam" id="PF13672">
    <property type="entry name" value="PP2C_2"/>
    <property type="match status" value="1"/>
</dbReference>
<dbReference type="KEGG" id="csy:CENSYa_0032"/>
<dbReference type="SUPFAM" id="SSF81606">
    <property type="entry name" value="PP2C-like"/>
    <property type="match status" value="1"/>
</dbReference>
<dbReference type="AlphaFoldDB" id="A0RTM2"/>
<dbReference type="EMBL" id="DP000238">
    <property type="protein sequence ID" value="ABK76682.1"/>
    <property type="molecule type" value="Genomic_DNA"/>
</dbReference>
<dbReference type="EC" id="3.1.3.16" evidence="2"/>
<dbReference type="HOGENOM" id="CLU_034545_4_1_2"/>
<dbReference type="InterPro" id="IPR015655">
    <property type="entry name" value="PP2C"/>
</dbReference>
<gene>
    <name evidence="2" type="ordered locus">CENSYa_0032</name>
</gene>
<protein>
    <submittedName>
        <fullName evidence="2">Serine/threonine protein phosphatase</fullName>
        <ecNumber evidence="2">3.1.3.16</ecNumber>
    </submittedName>
</protein>
<evidence type="ECO:0000313" key="3">
    <source>
        <dbReference type="Proteomes" id="UP000000758"/>
    </source>
</evidence>
<dbReference type="InterPro" id="IPR001932">
    <property type="entry name" value="PPM-type_phosphatase-like_dom"/>
</dbReference>
<dbReference type="PATRIC" id="fig|414004.10.peg.25"/>
<dbReference type="InterPro" id="IPR036457">
    <property type="entry name" value="PPM-type-like_dom_sf"/>
</dbReference>
<keyword evidence="2" id="KW-0378">Hydrolase</keyword>
<reference evidence="2 3" key="1">
    <citation type="journal article" date="2006" name="Proc. Natl. Acad. Sci. U.S.A.">
        <title>Genomic analysis of the uncultivated marine crenarchaeote Cenarchaeum symbiosum.</title>
        <authorList>
            <person name="Hallam S.J."/>
            <person name="Konstantinidis K.T."/>
            <person name="Putnam N."/>
            <person name="Schleper C."/>
            <person name="Watanabe Y."/>
            <person name="Sugahara J."/>
            <person name="Preston C."/>
            <person name="de la Torre J."/>
            <person name="Richardson P.M."/>
            <person name="DeLong E.F."/>
        </authorList>
    </citation>
    <scope>NUCLEOTIDE SEQUENCE [LARGE SCALE GENOMIC DNA]</scope>
    <source>
        <strain evidence="3">A</strain>
    </source>
</reference>
<dbReference type="GO" id="GO:0004722">
    <property type="term" value="F:protein serine/threonine phosphatase activity"/>
    <property type="evidence" value="ECO:0007669"/>
    <property type="project" value="UniProtKB-EC"/>
</dbReference>
<dbReference type="NCBIfam" id="NF033484">
    <property type="entry name" value="Stp1_PP2C_phos"/>
    <property type="match status" value="1"/>
</dbReference>
<accession>A0RTM2</accession>
<sequence>MDERAIGMLTDRGRVKDANEDSIKAIDIYPEAGCGPFKFLIVADGMGGHATGDVASRMAVDSIFHAVQSRLSKGTPPASALKESIQEANQKLLEYAGRNPESAGMGTTAVCALVKDRDVHVANIGDSRAYVINNEGIRQVTRDHSYVQELVDKGSITEEEARSHPAKNVITKAIGIAAVAEPDMITLTMDDGESLLLCCDGVIAHLEDDEIREFMRGSGPQEACKRIVDTANKRGGTDNISLIAFSPMRSGPQDRA</sequence>
<organism evidence="2 3">
    <name type="scientific">Cenarchaeum symbiosum (strain A)</name>
    <dbReference type="NCBI Taxonomy" id="414004"/>
    <lineage>
        <taxon>Archaea</taxon>
        <taxon>Nitrososphaerota</taxon>
        <taxon>Candidatus Cenarchaeales</taxon>
        <taxon>Candidatus Cenarchaeaceae</taxon>
        <taxon>Candidatus Cenarchaeum</taxon>
    </lineage>
</organism>
<feature type="domain" description="PPM-type phosphatase" evidence="1">
    <location>
        <begin position="5"/>
        <end position="247"/>
    </location>
</feature>
<name>A0RTM2_CENSY</name>
<dbReference type="Gene3D" id="3.60.40.10">
    <property type="entry name" value="PPM-type phosphatase domain"/>
    <property type="match status" value="1"/>
</dbReference>
<dbReference type="SMART" id="SM00332">
    <property type="entry name" value="PP2Cc"/>
    <property type="match status" value="1"/>
</dbReference>
<proteinExistence type="predicted"/>
<dbReference type="PANTHER" id="PTHR47992">
    <property type="entry name" value="PROTEIN PHOSPHATASE"/>
    <property type="match status" value="1"/>
</dbReference>
<dbReference type="EnsemblBacteria" id="ABK76682">
    <property type="protein sequence ID" value="ABK76682"/>
    <property type="gene ID" value="CENSYa_0032"/>
</dbReference>
<dbReference type="SMART" id="SM00331">
    <property type="entry name" value="PP2C_SIG"/>
    <property type="match status" value="1"/>
</dbReference>
<dbReference type="Proteomes" id="UP000000758">
    <property type="component" value="Chromosome"/>
</dbReference>
<dbReference type="CDD" id="cd00143">
    <property type="entry name" value="PP2Cc"/>
    <property type="match status" value="1"/>
</dbReference>